<sequence length="25" mass="3067">FVSWLEGNAPQLLTELHERWKRLED</sequence>
<protein>
    <submittedName>
        <fullName evidence="1">Uncharacterized protein</fullName>
    </submittedName>
</protein>
<evidence type="ECO:0000313" key="1">
    <source>
        <dbReference type="EMBL" id="KKM53518.1"/>
    </source>
</evidence>
<dbReference type="EMBL" id="LAZR01011921">
    <property type="protein sequence ID" value="KKM53518.1"/>
    <property type="molecule type" value="Genomic_DNA"/>
</dbReference>
<name>A0A0F9IPF3_9ZZZZ</name>
<accession>A0A0F9IPF3</accession>
<reference evidence="1" key="1">
    <citation type="journal article" date="2015" name="Nature">
        <title>Complex archaea that bridge the gap between prokaryotes and eukaryotes.</title>
        <authorList>
            <person name="Spang A."/>
            <person name="Saw J.H."/>
            <person name="Jorgensen S.L."/>
            <person name="Zaremba-Niedzwiedzka K."/>
            <person name="Martijn J."/>
            <person name="Lind A.E."/>
            <person name="van Eijk R."/>
            <person name="Schleper C."/>
            <person name="Guy L."/>
            <person name="Ettema T.J."/>
        </authorList>
    </citation>
    <scope>NUCLEOTIDE SEQUENCE</scope>
</reference>
<feature type="non-terminal residue" evidence="1">
    <location>
        <position position="1"/>
    </location>
</feature>
<dbReference type="AlphaFoldDB" id="A0A0F9IPF3"/>
<comment type="caution">
    <text evidence="1">The sequence shown here is derived from an EMBL/GenBank/DDBJ whole genome shotgun (WGS) entry which is preliminary data.</text>
</comment>
<gene>
    <name evidence="1" type="ORF">LCGC14_1554170</name>
</gene>
<proteinExistence type="predicted"/>
<organism evidence="1">
    <name type="scientific">marine sediment metagenome</name>
    <dbReference type="NCBI Taxonomy" id="412755"/>
    <lineage>
        <taxon>unclassified sequences</taxon>
        <taxon>metagenomes</taxon>
        <taxon>ecological metagenomes</taxon>
    </lineage>
</organism>